<sequence length="65" mass="7228">MLPLLPLPLCRSPPPHRRHRLPPPTRSTAADSPLHVPRWLHAVPVANSRRWCTISLQCPAIASPS</sequence>
<proteinExistence type="predicted"/>
<feature type="region of interest" description="Disordered" evidence="1">
    <location>
        <begin position="1"/>
        <end position="32"/>
    </location>
</feature>
<reference evidence="2" key="1">
    <citation type="submission" date="2014-09" db="EMBL/GenBank/DDBJ databases">
        <authorList>
            <person name="Magalhaes I.L.F."/>
            <person name="Oliveira U."/>
            <person name="Santos F.R."/>
            <person name="Vidigal T.H.D.A."/>
            <person name="Brescovit A.D."/>
            <person name="Santos A.J."/>
        </authorList>
    </citation>
    <scope>NUCLEOTIDE SEQUENCE</scope>
    <source>
        <tissue evidence="2">Shoot tissue taken approximately 20 cm above the soil surface</tissue>
    </source>
</reference>
<name>A0A0A9BRW0_ARUDO</name>
<organism evidence="2">
    <name type="scientific">Arundo donax</name>
    <name type="common">Giant reed</name>
    <name type="synonym">Donax arundinaceus</name>
    <dbReference type="NCBI Taxonomy" id="35708"/>
    <lineage>
        <taxon>Eukaryota</taxon>
        <taxon>Viridiplantae</taxon>
        <taxon>Streptophyta</taxon>
        <taxon>Embryophyta</taxon>
        <taxon>Tracheophyta</taxon>
        <taxon>Spermatophyta</taxon>
        <taxon>Magnoliopsida</taxon>
        <taxon>Liliopsida</taxon>
        <taxon>Poales</taxon>
        <taxon>Poaceae</taxon>
        <taxon>PACMAD clade</taxon>
        <taxon>Arundinoideae</taxon>
        <taxon>Arundineae</taxon>
        <taxon>Arundo</taxon>
    </lineage>
</organism>
<reference evidence="2" key="2">
    <citation type="journal article" date="2015" name="Data Brief">
        <title>Shoot transcriptome of the giant reed, Arundo donax.</title>
        <authorList>
            <person name="Barrero R.A."/>
            <person name="Guerrero F.D."/>
            <person name="Moolhuijzen P."/>
            <person name="Goolsby J.A."/>
            <person name="Tidwell J."/>
            <person name="Bellgard S.E."/>
            <person name="Bellgard M.I."/>
        </authorList>
    </citation>
    <scope>NUCLEOTIDE SEQUENCE</scope>
    <source>
        <tissue evidence="2">Shoot tissue taken approximately 20 cm above the soil surface</tissue>
    </source>
</reference>
<evidence type="ECO:0000313" key="2">
    <source>
        <dbReference type="EMBL" id="JAD66729.1"/>
    </source>
</evidence>
<accession>A0A0A9BRW0</accession>
<evidence type="ECO:0000256" key="1">
    <source>
        <dbReference type="SAM" id="MobiDB-lite"/>
    </source>
</evidence>
<dbReference type="AlphaFoldDB" id="A0A0A9BRW0"/>
<feature type="compositionally biased region" description="Low complexity" evidence="1">
    <location>
        <begin position="1"/>
        <end position="10"/>
    </location>
</feature>
<protein>
    <submittedName>
        <fullName evidence="2">Uncharacterized protein</fullName>
    </submittedName>
</protein>
<dbReference type="EMBL" id="GBRH01231166">
    <property type="protein sequence ID" value="JAD66729.1"/>
    <property type="molecule type" value="Transcribed_RNA"/>
</dbReference>